<dbReference type="EMBL" id="JACJST010000001">
    <property type="protein sequence ID" value="MBD2566585.1"/>
    <property type="molecule type" value="Genomic_DNA"/>
</dbReference>
<dbReference type="PANTHER" id="PTHR32282">
    <property type="entry name" value="BINDING PROTEIN TRANSPEPTIDASE, PUTATIVE-RELATED"/>
    <property type="match status" value="1"/>
</dbReference>
<dbReference type="Pfam" id="PF00912">
    <property type="entry name" value="Transgly"/>
    <property type="match status" value="1"/>
</dbReference>
<keyword evidence="10" id="KW-0812">Transmembrane</keyword>
<evidence type="ECO:0000256" key="4">
    <source>
        <dbReference type="ARBA" id="ARBA00022679"/>
    </source>
</evidence>
<dbReference type="InterPro" id="IPR012338">
    <property type="entry name" value="Beta-lactam/transpept-like"/>
</dbReference>
<evidence type="ECO:0000313" key="14">
    <source>
        <dbReference type="Proteomes" id="UP000640531"/>
    </source>
</evidence>
<comment type="catalytic activity">
    <reaction evidence="7">
        <text>Preferential cleavage: (Ac)2-L-Lys-D-Ala-|-D-Ala. Also transpeptidation of peptidyl-alanyl moieties that are N-acyl substituents of D-alanine.</text>
        <dbReference type="EC" id="3.4.16.4"/>
    </reaction>
</comment>
<dbReference type="InterPro" id="IPR001460">
    <property type="entry name" value="PCN-bd_Tpept"/>
</dbReference>
<evidence type="ECO:0000313" key="13">
    <source>
        <dbReference type="EMBL" id="MBD2566585.1"/>
    </source>
</evidence>
<evidence type="ECO:0000256" key="6">
    <source>
        <dbReference type="ARBA" id="ARBA00023268"/>
    </source>
</evidence>
<keyword evidence="1" id="KW-0121">Carboxypeptidase</keyword>
<feature type="transmembrane region" description="Helical" evidence="10">
    <location>
        <begin position="26"/>
        <end position="54"/>
    </location>
</feature>
<keyword evidence="10" id="KW-1133">Transmembrane helix</keyword>
<name>A0ABR8F8P8_9NOST</name>
<dbReference type="SUPFAM" id="SSF56601">
    <property type="entry name" value="beta-lactamase/transpeptidase-like"/>
    <property type="match status" value="1"/>
</dbReference>
<dbReference type="Gene3D" id="1.10.3810.10">
    <property type="entry name" value="Biosynthetic peptidoglycan transglycosylase-like"/>
    <property type="match status" value="1"/>
</dbReference>
<dbReference type="Gene3D" id="3.40.710.10">
    <property type="entry name" value="DD-peptidase/beta-lactamase superfamily"/>
    <property type="match status" value="1"/>
</dbReference>
<evidence type="ECO:0000259" key="11">
    <source>
        <dbReference type="Pfam" id="PF00905"/>
    </source>
</evidence>
<evidence type="ECO:0000259" key="12">
    <source>
        <dbReference type="Pfam" id="PF00912"/>
    </source>
</evidence>
<keyword evidence="6" id="KW-0511">Multifunctional enzyme</keyword>
<evidence type="ECO:0000256" key="1">
    <source>
        <dbReference type="ARBA" id="ARBA00022645"/>
    </source>
</evidence>
<proteinExistence type="predicted"/>
<dbReference type="InterPro" id="IPR036950">
    <property type="entry name" value="PBP_transglycosylase"/>
</dbReference>
<evidence type="ECO:0000256" key="3">
    <source>
        <dbReference type="ARBA" id="ARBA00022676"/>
    </source>
</evidence>
<dbReference type="Pfam" id="PF00905">
    <property type="entry name" value="Transpeptidase"/>
    <property type="match status" value="1"/>
</dbReference>
<evidence type="ECO:0000256" key="8">
    <source>
        <dbReference type="ARBA" id="ARBA00049902"/>
    </source>
</evidence>
<protein>
    <submittedName>
        <fullName evidence="13">Penicillin-binding protein</fullName>
    </submittedName>
</protein>
<feature type="domain" description="Penicillin-binding protein transpeptidase" evidence="11">
    <location>
        <begin position="348"/>
        <end position="619"/>
    </location>
</feature>
<dbReference type="InterPro" id="IPR050396">
    <property type="entry name" value="Glycosyltr_51/Transpeptidase"/>
</dbReference>
<dbReference type="NCBIfam" id="TIGR02074">
    <property type="entry name" value="PBP_1a_fam"/>
    <property type="match status" value="1"/>
</dbReference>
<dbReference type="InterPro" id="IPR023346">
    <property type="entry name" value="Lysozyme-like_dom_sf"/>
</dbReference>
<keyword evidence="14" id="KW-1185">Reference proteome</keyword>
<evidence type="ECO:0000256" key="9">
    <source>
        <dbReference type="SAM" id="MobiDB-lite"/>
    </source>
</evidence>
<evidence type="ECO:0000256" key="5">
    <source>
        <dbReference type="ARBA" id="ARBA00022801"/>
    </source>
</evidence>
<evidence type="ECO:0000256" key="7">
    <source>
        <dbReference type="ARBA" id="ARBA00034000"/>
    </source>
</evidence>
<comment type="caution">
    <text evidence="13">The sequence shown here is derived from an EMBL/GenBank/DDBJ whole genome shotgun (WGS) entry which is preliminary data.</text>
</comment>
<evidence type="ECO:0000256" key="2">
    <source>
        <dbReference type="ARBA" id="ARBA00022670"/>
    </source>
</evidence>
<keyword evidence="3" id="KW-0328">Glycosyltransferase</keyword>
<dbReference type="SUPFAM" id="SSF53955">
    <property type="entry name" value="Lysozyme-like"/>
    <property type="match status" value="1"/>
</dbReference>
<sequence length="659" mass="72671">MSSSETFKQEQPQFQTSPKFEFWRRVGLITGGTLFSIGMLASSVIAGGLVGLLLSSRNLPNVKQLQNYLPAETTYIYDIEGKLLVGIHGEANRKVVSLDKISPNLKRAVLASEDSYFYNHHGIDPGGIGRAALVNWVAGGVKEGGSTITMQLVKNIFLSRERALSRKIAEAMLAIRLEQIINKDRILEMYLNQVYWGHNNYGVETAAQTYFDKSSENLTLSESAMMAGLIQAPEQFSPFVNMNLAKQKQRQVLGRMRELRWISQQEYDDGLQEKIKLGQIKSFQASIFPDVTNTVTQELIKKFGHDAVLKGGMRVQTTVSSDLQIKAEETINKWHKTLESQGLKKNQMALVAIDPRTQFIKALVGGVDSKSSEFNRVTQALRQPGSAFKPFVYYTAFASGKFTPETTVFDSPISYPDVEGGVYSPRNYDNTFKGAIPIRNALALSRNVPAVKLGKEIGINKVIETCRTLGIHSPMEPVTSLPLGAIGVTPLEMASAYATFANYGWKSPPTLIARVSDSTGNILLDNTPKPQLVLNPWASAAILDVLQSAVKEGTGTGAIINRPSAGKTGTTSSEKDIWFIGTVPQLTTAIWVGRDDNKQLARRATGGGMVAPIWRDFMEKALQNVPVENFQPVSKFSRPQPIKNTKPRRLRKRLSAPKT</sequence>
<feature type="domain" description="Glycosyl transferase family 51" evidence="12">
    <location>
        <begin position="84"/>
        <end position="256"/>
    </location>
</feature>
<reference evidence="13 14" key="1">
    <citation type="journal article" date="2020" name="ISME J.">
        <title>Comparative genomics reveals insights into cyanobacterial evolution and habitat adaptation.</title>
        <authorList>
            <person name="Chen M.Y."/>
            <person name="Teng W.K."/>
            <person name="Zhao L."/>
            <person name="Hu C.X."/>
            <person name="Zhou Y.K."/>
            <person name="Han B.P."/>
            <person name="Song L.R."/>
            <person name="Shu W.S."/>
        </authorList>
    </citation>
    <scope>NUCLEOTIDE SEQUENCE [LARGE SCALE GENOMIC DNA]</scope>
    <source>
        <strain evidence="13 14">FACHB-196</strain>
    </source>
</reference>
<feature type="region of interest" description="Disordered" evidence="9">
    <location>
        <begin position="634"/>
        <end position="659"/>
    </location>
</feature>
<evidence type="ECO:0000256" key="10">
    <source>
        <dbReference type="SAM" id="Phobius"/>
    </source>
</evidence>
<accession>A0ABR8F8P8</accession>
<dbReference type="InterPro" id="IPR001264">
    <property type="entry name" value="Glyco_trans_51"/>
</dbReference>
<keyword evidence="2" id="KW-0645">Protease</keyword>
<organism evidence="13 14">
    <name type="scientific">Anabaena lutea FACHB-196</name>
    <dbReference type="NCBI Taxonomy" id="2692881"/>
    <lineage>
        <taxon>Bacteria</taxon>
        <taxon>Bacillati</taxon>
        <taxon>Cyanobacteriota</taxon>
        <taxon>Cyanophyceae</taxon>
        <taxon>Nostocales</taxon>
        <taxon>Nostocaceae</taxon>
        <taxon>Anabaena</taxon>
    </lineage>
</organism>
<comment type="catalytic activity">
    <reaction evidence="8">
        <text>[GlcNAc-(1-&gt;4)-Mur2Ac(oyl-L-Ala-gamma-D-Glu-L-Lys-D-Ala-D-Ala)](n)-di-trans,octa-cis-undecaprenyl diphosphate + beta-D-GlcNAc-(1-&gt;4)-Mur2Ac(oyl-L-Ala-gamma-D-Glu-L-Lys-D-Ala-D-Ala)-di-trans,octa-cis-undecaprenyl diphosphate = [GlcNAc-(1-&gt;4)-Mur2Ac(oyl-L-Ala-gamma-D-Glu-L-Lys-D-Ala-D-Ala)](n+1)-di-trans,octa-cis-undecaprenyl diphosphate + di-trans,octa-cis-undecaprenyl diphosphate + H(+)</text>
        <dbReference type="Rhea" id="RHEA:23708"/>
        <dbReference type="Rhea" id="RHEA-COMP:9602"/>
        <dbReference type="Rhea" id="RHEA-COMP:9603"/>
        <dbReference type="ChEBI" id="CHEBI:15378"/>
        <dbReference type="ChEBI" id="CHEBI:58405"/>
        <dbReference type="ChEBI" id="CHEBI:60033"/>
        <dbReference type="ChEBI" id="CHEBI:78435"/>
        <dbReference type="EC" id="2.4.99.28"/>
    </reaction>
</comment>
<feature type="compositionally biased region" description="Basic residues" evidence="9">
    <location>
        <begin position="645"/>
        <end position="659"/>
    </location>
</feature>
<dbReference type="PANTHER" id="PTHR32282:SF33">
    <property type="entry name" value="PEPTIDOGLYCAN GLYCOSYLTRANSFERASE"/>
    <property type="match status" value="1"/>
</dbReference>
<keyword evidence="5" id="KW-0378">Hydrolase</keyword>
<dbReference type="RefSeq" id="WP_190711400.1">
    <property type="nucleotide sequence ID" value="NZ_JACJST010000001.1"/>
</dbReference>
<dbReference type="Proteomes" id="UP000640531">
    <property type="component" value="Unassembled WGS sequence"/>
</dbReference>
<keyword evidence="10" id="KW-0472">Membrane</keyword>
<keyword evidence="4" id="KW-0808">Transferase</keyword>
<gene>
    <name evidence="13" type="ORF">H6G59_01485</name>
</gene>